<gene>
    <name evidence="1" type="ORF">C8Q71DRAFT_779038</name>
</gene>
<organism evidence="1 2">
    <name type="scientific">Rhodofomes roseus</name>
    <dbReference type="NCBI Taxonomy" id="34475"/>
    <lineage>
        <taxon>Eukaryota</taxon>
        <taxon>Fungi</taxon>
        <taxon>Dikarya</taxon>
        <taxon>Basidiomycota</taxon>
        <taxon>Agaricomycotina</taxon>
        <taxon>Agaricomycetes</taxon>
        <taxon>Polyporales</taxon>
        <taxon>Rhodofomes</taxon>
    </lineage>
</organism>
<accession>A0ABQ8K5M5</accession>
<name>A0ABQ8K5M5_9APHY</name>
<dbReference type="Proteomes" id="UP000814176">
    <property type="component" value="Unassembled WGS sequence"/>
</dbReference>
<dbReference type="RefSeq" id="XP_047775040.1">
    <property type="nucleotide sequence ID" value="XM_047924803.1"/>
</dbReference>
<reference evidence="1 2" key="1">
    <citation type="journal article" date="2021" name="Environ. Microbiol.">
        <title>Gene family expansions and transcriptome signatures uncover fungal adaptations to wood decay.</title>
        <authorList>
            <person name="Hage H."/>
            <person name="Miyauchi S."/>
            <person name="Viragh M."/>
            <person name="Drula E."/>
            <person name="Min B."/>
            <person name="Chaduli D."/>
            <person name="Navarro D."/>
            <person name="Favel A."/>
            <person name="Norest M."/>
            <person name="Lesage-Meessen L."/>
            <person name="Balint B."/>
            <person name="Merenyi Z."/>
            <person name="de Eugenio L."/>
            <person name="Morin E."/>
            <person name="Martinez A.T."/>
            <person name="Baldrian P."/>
            <person name="Stursova M."/>
            <person name="Martinez M.J."/>
            <person name="Novotny C."/>
            <person name="Magnuson J.K."/>
            <person name="Spatafora J.W."/>
            <person name="Maurice S."/>
            <person name="Pangilinan J."/>
            <person name="Andreopoulos W."/>
            <person name="LaButti K."/>
            <person name="Hundley H."/>
            <person name="Na H."/>
            <person name="Kuo A."/>
            <person name="Barry K."/>
            <person name="Lipzen A."/>
            <person name="Henrissat B."/>
            <person name="Riley R."/>
            <person name="Ahrendt S."/>
            <person name="Nagy L.G."/>
            <person name="Grigoriev I.V."/>
            <person name="Martin F."/>
            <person name="Rosso M.N."/>
        </authorList>
    </citation>
    <scope>NUCLEOTIDE SEQUENCE [LARGE SCALE GENOMIC DNA]</scope>
    <source>
        <strain evidence="1 2">CIRM-BRFM 1785</strain>
    </source>
</reference>
<evidence type="ECO:0000313" key="1">
    <source>
        <dbReference type="EMBL" id="KAH9831994.1"/>
    </source>
</evidence>
<keyword evidence="2" id="KW-1185">Reference proteome</keyword>
<evidence type="ECO:0000313" key="2">
    <source>
        <dbReference type="Proteomes" id="UP000814176"/>
    </source>
</evidence>
<sequence>MTIILLLVHYKGEKTQRMKDHRDNVTPYLDEFVNDDLAFLGMPAPNQCACTWQSGYIKCMWSTDRGSYMQRYISAAFRAIDVQCLPSRSISKIGLSIDGPSAKARYITAASVKHPSAAYTSYQKHSTSHTARSWELGKAPSAPKTFTIARVAASPMPCPSGSATSRIGDRFSAS</sequence>
<protein>
    <submittedName>
        <fullName evidence="1">Uncharacterized protein</fullName>
    </submittedName>
</protein>
<dbReference type="EMBL" id="JADCUA010000023">
    <property type="protein sequence ID" value="KAH9831994.1"/>
    <property type="molecule type" value="Genomic_DNA"/>
</dbReference>
<comment type="caution">
    <text evidence="1">The sequence shown here is derived from an EMBL/GenBank/DDBJ whole genome shotgun (WGS) entry which is preliminary data.</text>
</comment>
<proteinExistence type="predicted"/>
<dbReference type="GeneID" id="72005535"/>